<evidence type="ECO:0000256" key="1">
    <source>
        <dbReference type="ARBA" id="ARBA00022603"/>
    </source>
</evidence>
<accession>A0A9D3UIS7</accession>
<name>A0A9D3UIS7_9ROSI</name>
<evidence type="ECO:0000259" key="4">
    <source>
        <dbReference type="Pfam" id="PF00891"/>
    </source>
</evidence>
<dbReference type="OrthoDB" id="1606438at2759"/>
<dbReference type="SUPFAM" id="SSF46785">
    <property type="entry name" value="Winged helix' DNA-binding domain"/>
    <property type="match status" value="2"/>
</dbReference>
<dbReference type="Pfam" id="PF00891">
    <property type="entry name" value="Methyltransf_2"/>
    <property type="match status" value="2"/>
</dbReference>
<dbReference type="InterPro" id="IPR036388">
    <property type="entry name" value="WH-like_DNA-bd_sf"/>
</dbReference>
<dbReference type="AlphaFoldDB" id="A0A9D3UIS7"/>
<dbReference type="Proteomes" id="UP000828251">
    <property type="component" value="Unassembled WGS sequence"/>
</dbReference>
<evidence type="ECO:0000256" key="3">
    <source>
        <dbReference type="ARBA" id="ARBA00022691"/>
    </source>
</evidence>
<dbReference type="PANTHER" id="PTHR11746">
    <property type="entry name" value="O-METHYLTRANSFERASE"/>
    <property type="match status" value="1"/>
</dbReference>
<dbReference type="InterPro" id="IPR001077">
    <property type="entry name" value="COMT_C"/>
</dbReference>
<reference evidence="6 7" key="1">
    <citation type="journal article" date="2021" name="Plant Biotechnol. J.">
        <title>Multi-omics assisted identification of the key and species-specific regulatory components of drought-tolerant mechanisms in Gossypium stocksii.</title>
        <authorList>
            <person name="Yu D."/>
            <person name="Ke L."/>
            <person name="Zhang D."/>
            <person name="Wu Y."/>
            <person name="Sun Y."/>
            <person name="Mei J."/>
            <person name="Sun J."/>
            <person name="Sun Y."/>
        </authorList>
    </citation>
    <scope>NUCLEOTIDE SEQUENCE [LARGE SCALE GENOMIC DNA]</scope>
    <source>
        <strain evidence="7">cv. E1</strain>
        <tissue evidence="6">Leaf</tissue>
    </source>
</reference>
<dbReference type="InterPro" id="IPR029063">
    <property type="entry name" value="SAM-dependent_MTases_sf"/>
</dbReference>
<sequence>MSSLVNQLNPSSVMSEEEAFVYAWSLRSSGIFPYVLDAAIQLGVFDILAKAGPDAKLSSKHIASEIRTKNPDAPSLLDRMLRLLACYNLVTAGAHNGEDGERVYGLTLAGKAFVNDENNGSLAAFTTKKIVVDVWFHFKDLVLEGGNLFEKVHGMSRYQYNGLNPEHAKSFDTKIANVSKIVVKKILEKYHGFQGITNLVDVGGGYGVTLNMIISKYPSIKGINYDLPHVVQQAPSFHGIEHVGGDMFSSVPKADAIMMKEVLHNWDDEHCLKLLRNCYEALEKKGRVIVISYMMSEEGEVSNAAKFISQTDLQMAAQFGAKQRTAKQFKSMAMDAGFSSFQLKCLVFNVVAKMSSPVNQLNPSSVMSEEEEAFVYAWSLRSSGIFPYVLDAAIQLGVFDILAKAGPDAKLSSKHIASEIRTKNPDAPSLLDRMLRLLACYNLVTTGAHNGEDGERVYGLTLAGKAFVNDENNGSLAAFTTKKILVDVWFHFKDLVLEGGNLFEKVHGMSRYQYNGLNPEHAKSFDTKMTNVSKIIVKKILEKYHGFQGITYLVDVGGGYGVTLNMIISKYPSIKGINYDLPHVVQQAPSFHGIEHVGGDMFSSVPKADAIMMKEVLHNWDDEHCLKLLRNCYEALEKKGKVIVISYMMSEEGEVSNAAKFISQIDLQMATQFGAKQRTAKQFKSMATDTGFSSFQLKCLVFNVVAVMELYK</sequence>
<keyword evidence="3" id="KW-0949">S-adenosyl-L-methionine</keyword>
<evidence type="ECO:0000256" key="2">
    <source>
        <dbReference type="ARBA" id="ARBA00022679"/>
    </source>
</evidence>
<evidence type="ECO:0000313" key="7">
    <source>
        <dbReference type="Proteomes" id="UP000828251"/>
    </source>
</evidence>
<dbReference type="Pfam" id="PF08100">
    <property type="entry name" value="Dimerisation"/>
    <property type="match status" value="2"/>
</dbReference>
<evidence type="ECO:0008006" key="8">
    <source>
        <dbReference type="Google" id="ProtNLM"/>
    </source>
</evidence>
<dbReference type="InterPro" id="IPR016461">
    <property type="entry name" value="COMT-like"/>
</dbReference>
<feature type="domain" description="O-methyltransferase dimerisation" evidence="5">
    <location>
        <begin position="384"/>
        <end position="469"/>
    </location>
</feature>
<keyword evidence="7" id="KW-1185">Reference proteome</keyword>
<evidence type="ECO:0000259" key="5">
    <source>
        <dbReference type="Pfam" id="PF08100"/>
    </source>
</evidence>
<gene>
    <name evidence="6" type="ORF">J1N35_036787</name>
</gene>
<proteinExistence type="predicted"/>
<keyword evidence="1" id="KW-0489">Methyltransferase</keyword>
<dbReference type="Gene3D" id="3.40.50.150">
    <property type="entry name" value="Vaccinia Virus protein VP39"/>
    <property type="match status" value="2"/>
</dbReference>
<protein>
    <recommendedName>
        <fullName evidence="8">O-methyltransferase domain-containing protein</fullName>
    </recommendedName>
</protein>
<dbReference type="SUPFAM" id="SSF53335">
    <property type="entry name" value="S-adenosyl-L-methionine-dependent methyltransferases"/>
    <property type="match status" value="2"/>
</dbReference>
<feature type="domain" description="O-methyltransferase C-terminal" evidence="4">
    <location>
        <begin position="135"/>
        <end position="339"/>
    </location>
</feature>
<dbReference type="GO" id="GO:0046983">
    <property type="term" value="F:protein dimerization activity"/>
    <property type="evidence" value="ECO:0007669"/>
    <property type="project" value="InterPro"/>
</dbReference>
<keyword evidence="2" id="KW-0808">Transferase</keyword>
<dbReference type="InterPro" id="IPR036390">
    <property type="entry name" value="WH_DNA-bd_sf"/>
</dbReference>
<dbReference type="FunFam" id="1.10.10.10:FF:000357">
    <property type="entry name" value="Caffeic acid 3-O-methyltransferase"/>
    <property type="match status" value="2"/>
</dbReference>
<dbReference type="EMBL" id="JAIQCV010000011">
    <property type="protein sequence ID" value="KAH1046003.1"/>
    <property type="molecule type" value="Genomic_DNA"/>
</dbReference>
<comment type="caution">
    <text evidence="6">The sequence shown here is derived from an EMBL/GenBank/DDBJ whole genome shotgun (WGS) entry which is preliminary data.</text>
</comment>
<organism evidence="6 7">
    <name type="scientific">Gossypium stocksii</name>
    <dbReference type="NCBI Taxonomy" id="47602"/>
    <lineage>
        <taxon>Eukaryota</taxon>
        <taxon>Viridiplantae</taxon>
        <taxon>Streptophyta</taxon>
        <taxon>Embryophyta</taxon>
        <taxon>Tracheophyta</taxon>
        <taxon>Spermatophyta</taxon>
        <taxon>Magnoliopsida</taxon>
        <taxon>eudicotyledons</taxon>
        <taxon>Gunneridae</taxon>
        <taxon>Pentapetalae</taxon>
        <taxon>rosids</taxon>
        <taxon>malvids</taxon>
        <taxon>Malvales</taxon>
        <taxon>Malvaceae</taxon>
        <taxon>Malvoideae</taxon>
        <taxon>Gossypium</taxon>
    </lineage>
</organism>
<evidence type="ECO:0000313" key="6">
    <source>
        <dbReference type="EMBL" id="KAH1046003.1"/>
    </source>
</evidence>
<dbReference type="GO" id="GO:0008171">
    <property type="term" value="F:O-methyltransferase activity"/>
    <property type="evidence" value="ECO:0007669"/>
    <property type="project" value="InterPro"/>
</dbReference>
<feature type="domain" description="O-methyltransferase dimerisation" evidence="5">
    <location>
        <begin position="30"/>
        <end position="115"/>
    </location>
</feature>
<dbReference type="Gene3D" id="1.10.10.10">
    <property type="entry name" value="Winged helix-like DNA-binding domain superfamily/Winged helix DNA-binding domain"/>
    <property type="match status" value="2"/>
</dbReference>
<dbReference type="InterPro" id="IPR012967">
    <property type="entry name" value="COMT_dimerisation"/>
</dbReference>
<dbReference type="PROSITE" id="PS51683">
    <property type="entry name" value="SAM_OMT_II"/>
    <property type="match status" value="2"/>
</dbReference>
<dbReference type="GO" id="GO:0032259">
    <property type="term" value="P:methylation"/>
    <property type="evidence" value="ECO:0007669"/>
    <property type="project" value="UniProtKB-KW"/>
</dbReference>
<feature type="domain" description="O-methyltransferase C-terminal" evidence="4">
    <location>
        <begin position="489"/>
        <end position="693"/>
    </location>
</feature>